<dbReference type="Proteomes" id="UP000184144">
    <property type="component" value="Unassembled WGS sequence"/>
</dbReference>
<dbReference type="EMBL" id="FQUV01000004">
    <property type="protein sequence ID" value="SHF18568.1"/>
    <property type="molecule type" value="Genomic_DNA"/>
</dbReference>
<accession>A0A1M4ZKS1</accession>
<organism evidence="1 2">
    <name type="scientific">Litoreibacter ascidiaceicola</name>
    <dbReference type="NCBI Taxonomy" id="1486859"/>
    <lineage>
        <taxon>Bacteria</taxon>
        <taxon>Pseudomonadati</taxon>
        <taxon>Pseudomonadota</taxon>
        <taxon>Alphaproteobacteria</taxon>
        <taxon>Rhodobacterales</taxon>
        <taxon>Roseobacteraceae</taxon>
        <taxon>Litoreibacter</taxon>
    </lineage>
</organism>
<evidence type="ECO:0000313" key="2">
    <source>
        <dbReference type="Proteomes" id="UP000184144"/>
    </source>
</evidence>
<dbReference type="AlphaFoldDB" id="A0A1M4ZKS1"/>
<name>A0A1M4ZKS1_9RHOB</name>
<keyword evidence="2" id="KW-1185">Reference proteome</keyword>
<reference evidence="2" key="1">
    <citation type="submission" date="2016-11" db="EMBL/GenBank/DDBJ databases">
        <authorList>
            <person name="Varghese N."/>
            <person name="Submissions S."/>
        </authorList>
    </citation>
    <scope>NUCLEOTIDE SEQUENCE [LARGE SCALE GENOMIC DNA]</scope>
    <source>
        <strain evidence="2">DSM 100566</strain>
    </source>
</reference>
<sequence length="56" mass="6603">MTQNKTSDPALMNDAQRYELRELAILHEMPFSDDLTMEEAEKRLKELRAREVPNQV</sequence>
<gene>
    <name evidence="1" type="ORF">SAMN05444273_104223</name>
</gene>
<proteinExistence type="predicted"/>
<protein>
    <submittedName>
        <fullName evidence="1">Uncharacterized protein</fullName>
    </submittedName>
</protein>
<dbReference type="RefSeq" id="WP_175549146.1">
    <property type="nucleotide sequence ID" value="NZ_FQUV01000004.1"/>
</dbReference>
<evidence type="ECO:0000313" key="1">
    <source>
        <dbReference type="EMBL" id="SHF18568.1"/>
    </source>
</evidence>